<organism evidence="1 2">
    <name type="scientific">Kaistella flava</name>
    <name type="common">ex Peng et al. 2021</name>
    <dbReference type="NCBI Taxonomy" id="2038776"/>
    <lineage>
        <taxon>Bacteria</taxon>
        <taxon>Pseudomonadati</taxon>
        <taxon>Bacteroidota</taxon>
        <taxon>Flavobacteriia</taxon>
        <taxon>Flavobacteriales</taxon>
        <taxon>Weeksellaceae</taxon>
        <taxon>Chryseobacterium group</taxon>
        <taxon>Kaistella</taxon>
    </lineage>
</organism>
<accession>A0A7M2Y8A8</accession>
<dbReference type="KEGG" id="kfa:Q73A0000_06685"/>
<sequence>MLNAFPATGKALLRHRFLPLLSPYLSNVKKDFFAHATTTRNKDKMRQRFNAVIKRKAVAERKEMWICGKSHRRILHLFLPQSHIYNSDNNDF</sequence>
<evidence type="ECO:0000313" key="1">
    <source>
        <dbReference type="EMBL" id="QOW10069.1"/>
    </source>
</evidence>
<proteinExistence type="predicted"/>
<dbReference type="EMBL" id="CP040442">
    <property type="protein sequence ID" value="QOW10069.1"/>
    <property type="molecule type" value="Genomic_DNA"/>
</dbReference>
<evidence type="ECO:0000313" key="2">
    <source>
        <dbReference type="Proteomes" id="UP000594195"/>
    </source>
</evidence>
<dbReference type="RefSeq" id="WP_193813302.1">
    <property type="nucleotide sequence ID" value="NZ_CP040442.1"/>
</dbReference>
<dbReference type="AlphaFoldDB" id="A0A7M2Y8A8"/>
<dbReference type="Proteomes" id="UP000594195">
    <property type="component" value="Chromosome"/>
</dbReference>
<gene>
    <name evidence="1" type="ORF">Q73A0000_06685</name>
</gene>
<name>A0A7M2Y8A8_9FLAO</name>
<keyword evidence="2" id="KW-1185">Reference proteome</keyword>
<protein>
    <submittedName>
        <fullName evidence="1">Uncharacterized protein</fullName>
    </submittedName>
</protein>
<reference evidence="1 2" key="1">
    <citation type="submission" date="2019-05" db="EMBL/GenBank/DDBJ databases">
        <title>Chryseobacterium sp. isolated from King George Island, maritime Antarctica.</title>
        <authorList>
            <person name="Peng X."/>
        </authorList>
    </citation>
    <scope>NUCLEOTIDE SEQUENCE [LARGE SCALE GENOMIC DNA]</scope>
    <source>
        <strain evidence="1 2">7-3A</strain>
    </source>
</reference>